<protein>
    <submittedName>
        <fullName evidence="1">Uncharacterized protein</fullName>
    </submittedName>
</protein>
<accession>A0A1G5KRQ0</accession>
<evidence type="ECO:0000313" key="1">
    <source>
        <dbReference type="EMBL" id="SCZ03267.1"/>
    </source>
</evidence>
<dbReference type="Proteomes" id="UP000198538">
    <property type="component" value="Unassembled WGS sequence"/>
</dbReference>
<sequence length="31" mass="3534">MLSMHKTHPFSLGKAVVFYADQTDVIKVLRT</sequence>
<organism evidence="1 2">
    <name type="scientific">Paenibacillus polysaccharolyticus</name>
    <dbReference type="NCBI Taxonomy" id="582692"/>
    <lineage>
        <taxon>Bacteria</taxon>
        <taxon>Bacillati</taxon>
        <taxon>Bacillota</taxon>
        <taxon>Bacilli</taxon>
        <taxon>Bacillales</taxon>
        <taxon>Paenibacillaceae</taxon>
        <taxon>Paenibacillus</taxon>
    </lineage>
</organism>
<name>A0A1G5KRQ0_9BACL</name>
<gene>
    <name evidence="1" type="ORF">SAMN05720606_116182</name>
</gene>
<proteinExistence type="predicted"/>
<keyword evidence="2" id="KW-1185">Reference proteome</keyword>
<dbReference type="EMBL" id="FMVM01000016">
    <property type="protein sequence ID" value="SCZ03267.1"/>
    <property type="molecule type" value="Genomic_DNA"/>
</dbReference>
<evidence type="ECO:0000313" key="2">
    <source>
        <dbReference type="Proteomes" id="UP000198538"/>
    </source>
</evidence>
<reference evidence="2" key="1">
    <citation type="submission" date="2016-10" db="EMBL/GenBank/DDBJ databases">
        <authorList>
            <person name="Varghese N."/>
            <person name="Submissions S."/>
        </authorList>
    </citation>
    <scope>NUCLEOTIDE SEQUENCE [LARGE SCALE GENOMIC DNA]</scope>
    <source>
        <strain evidence="2">BL9</strain>
    </source>
</reference>
<dbReference type="AlphaFoldDB" id="A0A1G5KRQ0"/>